<evidence type="ECO:0000313" key="1">
    <source>
        <dbReference type="EMBL" id="KAJ2986061.1"/>
    </source>
</evidence>
<organism evidence="1 2">
    <name type="scientific">Xylaria curta</name>
    <dbReference type="NCBI Taxonomy" id="42375"/>
    <lineage>
        <taxon>Eukaryota</taxon>
        <taxon>Fungi</taxon>
        <taxon>Dikarya</taxon>
        <taxon>Ascomycota</taxon>
        <taxon>Pezizomycotina</taxon>
        <taxon>Sordariomycetes</taxon>
        <taxon>Xylariomycetidae</taxon>
        <taxon>Xylariales</taxon>
        <taxon>Xylariaceae</taxon>
        <taxon>Xylaria</taxon>
    </lineage>
</organism>
<keyword evidence="2" id="KW-1185">Reference proteome</keyword>
<evidence type="ECO:0000313" key="2">
    <source>
        <dbReference type="Proteomes" id="UP001143856"/>
    </source>
</evidence>
<protein>
    <submittedName>
        <fullName evidence="1">Uncharacterized protein</fullName>
    </submittedName>
</protein>
<name>A0ACC1P2Q0_9PEZI</name>
<reference evidence="1" key="1">
    <citation type="submission" date="2022-10" db="EMBL/GenBank/DDBJ databases">
        <title>Genome Sequence of Xylaria curta.</title>
        <authorList>
            <person name="Buettner E."/>
        </authorList>
    </citation>
    <scope>NUCLEOTIDE SEQUENCE</scope>
    <source>
        <strain evidence="1">Babe10</strain>
    </source>
</reference>
<gene>
    <name evidence="1" type="ORF">NUW58_g5208</name>
</gene>
<comment type="caution">
    <text evidence="1">The sequence shown here is derived from an EMBL/GenBank/DDBJ whole genome shotgun (WGS) entry which is preliminary data.</text>
</comment>
<dbReference type="EMBL" id="JAPDGR010001002">
    <property type="protein sequence ID" value="KAJ2986061.1"/>
    <property type="molecule type" value="Genomic_DNA"/>
</dbReference>
<proteinExistence type="predicted"/>
<sequence>MPSFLLGSVYNPPTGLLASSVVGSWASRLSGTLNQVLQSGHSSFGDFEANTSSVSITIVSTEDNENVPFFDFHYTSPFLNDSAGSTDHVTKNSIYRIGSISKLITAYTLLVGYGWESWDHTITRYIPELREASSSQASSPIADVDWDKITIGALTSHLSGIGRDYAHGDLASQDFPWMEAGLPELSPRDIPHCGANSSLLPCNREEYFQGIVQRHPIFAPQTTPVYSNLGFRILGYVLEAMSGTSYAALIQSKVLEPLALKDTSAKVPPRRGSWVIPTGNESGFHDNYGDETPTAGIYSSSDDLARLGRSVLLNKQLSAIDTRRWMKPSSHTSSPFFSVGSPWEIWRTHSRITSGRVVDLYTKSGSVGQYSSQLMLLPDYGVALSVLAAGSSSGSVITIATEMVLQSLIPILEDITVDQACNGLCGTYESSQPNVNSSIKISSDANGLFLGQWINRGVDIKAVAQAYAKQTGSPPIKYARLQATSLYEVSKTPGIRSVAYRVIFDTLNEDHGRLPRILDPGAHQWSATDSIVYGGIGVDDFVVHFDVNGTAVMIEPRVVRDMLRRLN</sequence>
<dbReference type="Proteomes" id="UP001143856">
    <property type="component" value="Unassembled WGS sequence"/>
</dbReference>
<accession>A0ACC1P2Q0</accession>